<keyword evidence="2" id="KW-1185">Reference proteome</keyword>
<dbReference type="Proteomes" id="UP000237655">
    <property type="component" value="Plasmid p1"/>
</dbReference>
<dbReference type="RefSeq" id="WP_149615629.1">
    <property type="nucleotide sequence ID" value="NZ_CP043619.1"/>
</dbReference>
<name>A0A5C2H1V0_9RHOB</name>
<dbReference type="EMBL" id="CP043619">
    <property type="protein sequence ID" value="QEP30414.1"/>
    <property type="molecule type" value="Genomic_DNA"/>
</dbReference>
<accession>A0A5C2H1V0</accession>
<gene>
    <name evidence="1" type="ORF">C6Y53_19550</name>
</gene>
<evidence type="ECO:0000313" key="1">
    <source>
        <dbReference type="EMBL" id="QEP30414.1"/>
    </source>
</evidence>
<dbReference type="AlphaFoldDB" id="A0A5C2H1V0"/>
<proteinExistence type="predicted"/>
<reference evidence="1 2" key="1">
    <citation type="submission" date="2019-09" db="EMBL/GenBank/DDBJ databases">
        <title>Novel bacterium SH-1.</title>
        <authorList>
            <person name="Kim Y.-S."/>
            <person name="Kim K.-H."/>
        </authorList>
    </citation>
    <scope>NUCLEOTIDE SEQUENCE [LARGE SCALE GENOMIC DNA]</scope>
    <source>
        <strain evidence="1 2">SH-1</strain>
        <plasmid evidence="1 2">p1</plasmid>
    </source>
</reference>
<geneLocation type="plasmid" evidence="1 2">
    <name>p1</name>
</geneLocation>
<organism evidence="1 2">
    <name type="scientific">Pukyongiella litopenaei</name>
    <dbReference type="NCBI Taxonomy" id="2605946"/>
    <lineage>
        <taxon>Bacteria</taxon>
        <taxon>Pseudomonadati</taxon>
        <taxon>Pseudomonadota</taxon>
        <taxon>Alphaproteobacteria</taxon>
        <taxon>Rhodobacterales</taxon>
        <taxon>Paracoccaceae</taxon>
        <taxon>Pukyongiella</taxon>
    </lineage>
</organism>
<keyword evidence="1" id="KW-0614">Plasmid</keyword>
<dbReference type="KEGG" id="thas:C6Y53_19550"/>
<protein>
    <submittedName>
        <fullName evidence="1">Uncharacterized protein</fullName>
    </submittedName>
</protein>
<sequence length="93" mass="10115">MRAWDYPLETVTVACETCGRFGRYPKRRFIELVGHNTSLAGALQIIAKDCPHVLHGVVSQNSCGAVCPDLTRMKGDRPVSAAGSPGQTFDRKP</sequence>
<evidence type="ECO:0000313" key="2">
    <source>
        <dbReference type="Proteomes" id="UP000237655"/>
    </source>
</evidence>